<evidence type="ECO:0000256" key="9">
    <source>
        <dbReference type="SAM" id="MobiDB-lite"/>
    </source>
</evidence>
<comment type="subcellular location">
    <subcellularLocation>
        <location evidence="8">Endomembrane system</location>
        <topology evidence="8">Single-pass membrane protein</topology>
    </subcellularLocation>
</comment>
<evidence type="ECO:0000256" key="6">
    <source>
        <dbReference type="ARBA" id="ARBA00023010"/>
    </source>
</evidence>
<evidence type="ECO:0000256" key="5">
    <source>
        <dbReference type="ARBA" id="ARBA00022989"/>
    </source>
</evidence>
<dbReference type="GeneID" id="41330006"/>
<dbReference type="RefSeq" id="WP_147663065.1">
    <property type="nucleotide sequence ID" value="NZ_CP042905.2"/>
</dbReference>
<organism evidence="11 12">
    <name type="scientific">Promethearchaeum syntrophicum</name>
    <dbReference type="NCBI Taxonomy" id="2594042"/>
    <lineage>
        <taxon>Archaea</taxon>
        <taxon>Promethearchaeati</taxon>
        <taxon>Promethearchaeota</taxon>
        <taxon>Promethearchaeia</taxon>
        <taxon>Promethearchaeales</taxon>
        <taxon>Promethearchaeaceae</taxon>
        <taxon>Promethearchaeum</taxon>
    </lineage>
</organism>
<keyword evidence="7 10" id="KW-0472">Membrane</keyword>
<name>A0A5B9DBY0_9ARCH</name>
<sequence length="69" mass="7547">MSQRKKSARQKKRSSDTPMPSGGAGLIRFYQDQSNGIKVSAITAIVFSILLIVVVIIAQVGWLEWLLGS</sequence>
<comment type="similarity">
    <text evidence="1">Belongs to the SEC61-beta family.</text>
</comment>
<evidence type="ECO:0000256" key="10">
    <source>
        <dbReference type="SAM" id="Phobius"/>
    </source>
</evidence>
<feature type="compositionally biased region" description="Basic residues" evidence="9">
    <location>
        <begin position="1"/>
        <end position="12"/>
    </location>
</feature>
<dbReference type="AlphaFoldDB" id="A0A5B9DBY0"/>
<reference evidence="11 12" key="1">
    <citation type="journal article" date="2020" name="Nature">
        <title>Isolation of an archaeon at the prokaryote-eukaryote interface.</title>
        <authorList>
            <person name="Imachi H."/>
            <person name="Nobu M.K."/>
            <person name="Nakahara N."/>
            <person name="Morono Y."/>
            <person name="Ogawara M."/>
            <person name="Takaki Y."/>
            <person name="Takano Y."/>
            <person name="Uematsu K."/>
            <person name="Ikuta T."/>
            <person name="Ito M."/>
            <person name="Matsui Y."/>
            <person name="Miyazaki M."/>
            <person name="Murata K."/>
            <person name="Saito Y."/>
            <person name="Sakai S."/>
            <person name="Song C."/>
            <person name="Tasumi E."/>
            <person name="Yamanaka Y."/>
            <person name="Yamaguchi T."/>
            <person name="Kamagata Y."/>
            <person name="Tamaki H."/>
            <person name="Takai K."/>
        </authorList>
    </citation>
    <scope>NUCLEOTIDE SEQUENCE [LARGE SCALE GENOMIC DNA]</scope>
    <source>
        <strain evidence="11 12">MK-D1</strain>
    </source>
</reference>
<evidence type="ECO:0000256" key="2">
    <source>
        <dbReference type="ARBA" id="ARBA00022448"/>
    </source>
</evidence>
<dbReference type="KEGG" id="psyt:DSAG12_02016"/>
<keyword evidence="2" id="KW-0813">Transport</keyword>
<dbReference type="EMBL" id="CP042905">
    <property type="protein sequence ID" value="QEE16186.1"/>
    <property type="molecule type" value="Genomic_DNA"/>
</dbReference>
<evidence type="ECO:0000313" key="11">
    <source>
        <dbReference type="EMBL" id="QEE16186.1"/>
    </source>
</evidence>
<evidence type="ECO:0000256" key="3">
    <source>
        <dbReference type="ARBA" id="ARBA00022692"/>
    </source>
</evidence>
<feature type="transmembrane region" description="Helical" evidence="10">
    <location>
        <begin position="39"/>
        <end position="62"/>
    </location>
</feature>
<reference evidence="11 12" key="2">
    <citation type="journal article" date="2024" name="Int. J. Syst. Evol. Microbiol.">
        <title>Promethearchaeum syntrophicum gen. nov., sp. nov., an anaerobic, obligately syntrophic archaeon, the first isolate of the lineage 'Asgard' archaea, and proposal of the new archaeal phylum Promethearchaeota phyl. nov. and kingdom Promethearchaeati regn. nov.</title>
        <authorList>
            <person name="Imachi H."/>
            <person name="Nobu M.K."/>
            <person name="Kato S."/>
            <person name="Takaki Y."/>
            <person name="Miyazaki M."/>
            <person name="Miyata M."/>
            <person name="Ogawara M."/>
            <person name="Saito Y."/>
            <person name="Sakai S."/>
            <person name="Tahara Y.O."/>
            <person name="Takano Y."/>
            <person name="Tasumi E."/>
            <person name="Uematsu K."/>
            <person name="Yoshimura T."/>
            <person name="Itoh T."/>
            <person name="Ohkuma M."/>
            <person name="Takai K."/>
        </authorList>
    </citation>
    <scope>NUCLEOTIDE SEQUENCE [LARGE SCALE GENOMIC DNA]</scope>
    <source>
        <strain evidence="11 12">MK-D1</strain>
    </source>
</reference>
<evidence type="ECO:0000313" key="12">
    <source>
        <dbReference type="Proteomes" id="UP000321408"/>
    </source>
</evidence>
<dbReference type="Pfam" id="PF03911">
    <property type="entry name" value="Sec61_beta"/>
    <property type="match status" value="1"/>
</dbReference>
<keyword evidence="5 10" id="KW-1133">Transmembrane helix</keyword>
<keyword evidence="6" id="KW-0811">Translocation</keyword>
<feature type="region of interest" description="Disordered" evidence="9">
    <location>
        <begin position="1"/>
        <end position="24"/>
    </location>
</feature>
<evidence type="ECO:0000256" key="8">
    <source>
        <dbReference type="ARBA" id="ARBA00037847"/>
    </source>
</evidence>
<keyword evidence="3 10" id="KW-0812">Transmembrane</keyword>
<accession>A0A5B9DBY0</accession>
<evidence type="ECO:0000256" key="1">
    <source>
        <dbReference type="ARBA" id="ARBA00006103"/>
    </source>
</evidence>
<dbReference type="GO" id="GO:0012505">
    <property type="term" value="C:endomembrane system"/>
    <property type="evidence" value="ECO:0007669"/>
    <property type="project" value="UniProtKB-SubCell"/>
</dbReference>
<protein>
    <submittedName>
        <fullName evidence="11">Preprotein translocase subunit Sec61beta</fullName>
    </submittedName>
</protein>
<dbReference type="Proteomes" id="UP000321408">
    <property type="component" value="Chromosome"/>
</dbReference>
<keyword evidence="12" id="KW-1185">Reference proteome</keyword>
<keyword evidence="4" id="KW-0653">Protein transport</keyword>
<evidence type="ECO:0000256" key="4">
    <source>
        <dbReference type="ARBA" id="ARBA00022927"/>
    </source>
</evidence>
<gene>
    <name evidence="11" type="ORF">DSAG12_02016</name>
</gene>
<dbReference type="InterPro" id="IPR016482">
    <property type="entry name" value="SecG/Sec61-beta/Sbh"/>
</dbReference>
<proteinExistence type="inferred from homology"/>
<evidence type="ECO:0000256" key="7">
    <source>
        <dbReference type="ARBA" id="ARBA00023136"/>
    </source>
</evidence>
<dbReference type="GO" id="GO:0015031">
    <property type="term" value="P:protein transport"/>
    <property type="evidence" value="ECO:0007669"/>
    <property type="project" value="UniProtKB-KW"/>
</dbReference>